<dbReference type="AlphaFoldDB" id="A0A0D9NKD7"/>
<protein>
    <recommendedName>
        <fullName evidence="3">Phytanoyl-CoA dioxygenase</fullName>
    </recommendedName>
</protein>
<evidence type="ECO:0000313" key="1">
    <source>
        <dbReference type="EMBL" id="KJK74213.1"/>
    </source>
</evidence>
<dbReference type="EMBL" id="KE384762">
    <property type="protein sequence ID" value="KJK74213.1"/>
    <property type="molecule type" value="Genomic_DNA"/>
</dbReference>
<sequence>MASIASLTAEEVRKMFSEKAIYHVEDSNVGQRVETMQRKGMLLETADGLDFCKQNVFDDMRVRHVLEALFPWSGIGIYEAYRQPSEAPSTIYGFMTGLEPLTAVVVQLWGPNSKMVYYDGSHQLQIEGFPLPIGLLEIPYAPLRQARCRPVPVEMKEGGIVVLDARLAFRIEGGYAIHCVFATREELRGWPKKKFPRNRGLEQKAAEMESQTMGLNFTFTD</sequence>
<proteinExistence type="predicted"/>
<accession>A0A0D9NKD7</accession>
<name>A0A0D9NKD7_METAN</name>
<reference evidence="2" key="1">
    <citation type="journal article" date="2014" name="BMC Genomics">
        <title>The genome sequence of the biocontrol fungus Metarhizium anisopliae and comparative genomics of Metarhizium species.</title>
        <authorList>
            <person name="Pattemore J.A."/>
            <person name="Hane J.K."/>
            <person name="Williams A.H."/>
            <person name="Wilson B.A."/>
            <person name="Stodart B.J."/>
            <person name="Ash G.J."/>
        </authorList>
    </citation>
    <scope>NUCLEOTIDE SEQUENCE [LARGE SCALE GENOMIC DNA]</scope>
    <source>
        <strain evidence="2">BRIP 53293</strain>
    </source>
</reference>
<evidence type="ECO:0000313" key="2">
    <source>
        <dbReference type="Proteomes" id="UP000054544"/>
    </source>
</evidence>
<gene>
    <name evidence="1" type="ORF">H634G_10586</name>
</gene>
<keyword evidence="2" id="KW-1185">Reference proteome</keyword>
<dbReference type="OrthoDB" id="5068804at2759"/>
<evidence type="ECO:0008006" key="3">
    <source>
        <dbReference type="Google" id="ProtNLM"/>
    </source>
</evidence>
<organism evidence="1 2">
    <name type="scientific">Metarhizium anisopliae BRIP 53293</name>
    <dbReference type="NCBI Taxonomy" id="1291518"/>
    <lineage>
        <taxon>Eukaryota</taxon>
        <taxon>Fungi</taxon>
        <taxon>Dikarya</taxon>
        <taxon>Ascomycota</taxon>
        <taxon>Pezizomycotina</taxon>
        <taxon>Sordariomycetes</taxon>
        <taxon>Hypocreomycetidae</taxon>
        <taxon>Hypocreales</taxon>
        <taxon>Clavicipitaceae</taxon>
        <taxon>Metarhizium</taxon>
    </lineage>
</organism>
<dbReference type="STRING" id="1291518.A0A0D9NKD7"/>
<dbReference type="Proteomes" id="UP000054544">
    <property type="component" value="Unassembled WGS sequence"/>
</dbReference>